<dbReference type="GO" id="GO:0043565">
    <property type="term" value="F:sequence-specific DNA binding"/>
    <property type="evidence" value="ECO:0007669"/>
    <property type="project" value="TreeGrafter"/>
</dbReference>
<sequence length="454" mass="50472">MAVVLDPSTLSYSEFVKRFMLSGRPVLIKGLCADWGANQQWTTDGLPDFAKLKRLPDVRVPVVHSSGGDYQCSEMNLHEFLCYWERRRDAAASSDEPEIYLKDWHYVEEILGGEGERRASLYPVPVYFEDDWFNKYGLKGDSDIDDFRFVYWGPRGTCTPVHMDVLGSFSWSANICGRKRWRFFRPEHSHLLRDRSGLQTVTHLDCYDTSAFPHVRTAPVVDVVQEAGDCVFVPSGWHHQVDNLDDCMSINHNWADAANIREVLRVLLADLRRVEGLLASDRGLFDTDVEYTLACQRIVHANNGVDLYGFVAFLLRCVSGEMEAHRALGNGDDASVSKVERAMKLLSLYRLGHLLATLASGGYGPTRPSGGDAAARKEESCCADVLSAVRLIADELTSASGAELQDEVCAMARASKGEAVSLGKNDNDDVAPPAVRGIEEIWGAVRARGWTSDD</sequence>
<dbReference type="GO" id="GO:0005634">
    <property type="term" value="C:nucleus"/>
    <property type="evidence" value="ECO:0007669"/>
    <property type="project" value="TreeGrafter"/>
</dbReference>
<dbReference type="AlphaFoldDB" id="A0A0G4G164"/>
<dbReference type="GO" id="GO:0005737">
    <property type="term" value="C:cytoplasm"/>
    <property type="evidence" value="ECO:0007669"/>
    <property type="project" value="TreeGrafter"/>
</dbReference>
<reference evidence="2 3" key="1">
    <citation type="submission" date="2014-11" db="EMBL/GenBank/DDBJ databases">
        <authorList>
            <person name="Zhu J."/>
            <person name="Qi W."/>
            <person name="Song R."/>
        </authorList>
    </citation>
    <scope>NUCLEOTIDE SEQUENCE [LARGE SCALE GENOMIC DNA]</scope>
</reference>
<evidence type="ECO:0000313" key="3">
    <source>
        <dbReference type="Proteomes" id="UP000041254"/>
    </source>
</evidence>
<accession>A0A0G4G164</accession>
<dbReference type="PANTHER" id="PTHR12480:SF6">
    <property type="entry name" value="2-OXOGLUTARATE AND IRON-DEPENDENT OXYGENASE JMJD4"/>
    <property type="match status" value="1"/>
</dbReference>
<dbReference type="PhylomeDB" id="A0A0G4G164"/>
<name>A0A0G4G164_VITBC</name>
<dbReference type="SUPFAM" id="SSF51197">
    <property type="entry name" value="Clavaminate synthase-like"/>
    <property type="match status" value="1"/>
</dbReference>
<dbReference type="EMBL" id="CDMY01000538">
    <property type="protein sequence ID" value="CEM21227.1"/>
    <property type="molecule type" value="Genomic_DNA"/>
</dbReference>
<dbReference type="Proteomes" id="UP000041254">
    <property type="component" value="Unassembled WGS sequence"/>
</dbReference>
<dbReference type="OMA" id="HPCMFSR"/>
<proteinExistence type="predicted"/>
<dbReference type="SMART" id="SM00558">
    <property type="entry name" value="JmjC"/>
    <property type="match status" value="1"/>
</dbReference>
<dbReference type="InterPro" id="IPR041667">
    <property type="entry name" value="Cupin_8"/>
</dbReference>
<dbReference type="GO" id="GO:0016706">
    <property type="term" value="F:2-oxoglutarate-dependent dioxygenase activity"/>
    <property type="evidence" value="ECO:0007669"/>
    <property type="project" value="TreeGrafter"/>
</dbReference>
<dbReference type="PROSITE" id="PS51184">
    <property type="entry name" value="JMJC"/>
    <property type="match status" value="1"/>
</dbReference>
<dbReference type="Gene3D" id="2.60.120.650">
    <property type="entry name" value="Cupin"/>
    <property type="match status" value="1"/>
</dbReference>
<gene>
    <name evidence="2" type="ORF">Vbra_21870</name>
</gene>
<organism evidence="2 3">
    <name type="scientific">Vitrella brassicaformis (strain CCMP3155)</name>
    <dbReference type="NCBI Taxonomy" id="1169540"/>
    <lineage>
        <taxon>Eukaryota</taxon>
        <taxon>Sar</taxon>
        <taxon>Alveolata</taxon>
        <taxon>Colpodellida</taxon>
        <taxon>Vitrellaceae</taxon>
        <taxon>Vitrella</taxon>
    </lineage>
</organism>
<dbReference type="GO" id="GO:0045905">
    <property type="term" value="P:positive regulation of translational termination"/>
    <property type="evidence" value="ECO:0007669"/>
    <property type="project" value="TreeGrafter"/>
</dbReference>
<dbReference type="InterPro" id="IPR050910">
    <property type="entry name" value="JMJD6_ArgDemeth/LysHydrox"/>
</dbReference>
<dbReference type="Pfam" id="PF13621">
    <property type="entry name" value="Cupin_8"/>
    <property type="match status" value="1"/>
</dbReference>
<evidence type="ECO:0000313" key="2">
    <source>
        <dbReference type="EMBL" id="CEM21227.1"/>
    </source>
</evidence>
<protein>
    <recommendedName>
        <fullName evidence="1">JmjC domain-containing protein</fullName>
    </recommendedName>
</protein>
<dbReference type="VEuPathDB" id="CryptoDB:Vbra_21870"/>
<dbReference type="OrthoDB" id="424465at2759"/>
<dbReference type="PANTHER" id="PTHR12480">
    <property type="entry name" value="ARGININE DEMETHYLASE AND LYSYL-HYDROXYLASE JMJD"/>
    <property type="match status" value="1"/>
</dbReference>
<evidence type="ECO:0000259" key="1">
    <source>
        <dbReference type="PROSITE" id="PS51184"/>
    </source>
</evidence>
<dbReference type="InterPro" id="IPR003347">
    <property type="entry name" value="JmjC_dom"/>
</dbReference>
<feature type="domain" description="JmjC" evidence="1">
    <location>
        <begin position="113"/>
        <end position="271"/>
    </location>
</feature>
<keyword evidence="3" id="KW-1185">Reference proteome</keyword>
<dbReference type="InParanoid" id="A0A0G4G164"/>